<dbReference type="KEGG" id="tet:TTHERM_000762989"/>
<proteinExistence type="predicted"/>
<organism evidence="2 3">
    <name type="scientific">Tetrahymena thermophila (strain SB210)</name>
    <dbReference type="NCBI Taxonomy" id="312017"/>
    <lineage>
        <taxon>Eukaryota</taxon>
        <taxon>Sar</taxon>
        <taxon>Alveolata</taxon>
        <taxon>Ciliophora</taxon>
        <taxon>Intramacronucleata</taxon>
        <taxon>Oligohymenophorea</taxon>
        <taxon>Hymenostomatida</taxon>
        <taxon>Tetrahymenina</taxon>
        <taxon>Tetrahymenidae</taxon>
        <taxon>Tetrahymena</taxon>
    </lineage>
</organism>
<gene>
    <name evidence="2" type="ORF">TTHERM_000762989</name>
</gene>
<feature type="signal peptide" evidence="1">
    <location>
        <begin position="1"/>
        <end position="22"/>
    </location>
</feature>
<dbReference type="GeneID" id="24440567"/>
<evidence type="ECO:0000256" key="1">
    <source>
        <dbReference type="SAM" id="SignalP"/>
    </source>
</evidence>
<dbReference type="AlphaFoldDB" id="W7XCT1"/>
<name>W7XCT1_TETTS</name>
<dbReference type="Proteomes" id="UP000009168">
    <property type="component" value="Unassembled WGS sequence"/>
</dbReference>
<evidence type="ECO:0000313" key="3">
    <source>
        <dbReference type="Proteomes" id="UP000009168"/>
    </source>
</evidence>
<sequence>MNYLSFALALAILILNILPSHQQCLQTGCTQCDQSNNCLSCSNNYVFDQQSKSCIYSQCDSGLYFQPFQADLNNQNTCVAVCQDNYIANPATNTCDQSVMCSSSIQISNNIQPQTNIQQSFKINDNVIAVIYNGYVTLLSRIKFEDKINYFIKQHNSELSNK</sequence>
<evidence type="ECO:0008006" key="4">
    <source>
        <dbReference type="Google" id="ProtNLM"/>
    </source>
</evidence>
<keyword evidence="3" id="KW-1185">Reference proteome</keyword>
<dbReference type="EMBL" id="GG662407">
    <property type="protein sequence ID" value="EWS71606.1"/>
    <property type="molecule type" value="Genomic_DNA"/>
</dbReference>
<dbReference type="InParanoid" id="W7XCT1"/>
<dbReference type="RefSeq" id="XP_012655851.1">
    <property type="nucleotide sequence ID" value="XM_012800397.1"/>
</dbReference>
<feature type="chain" id="PRO_5004906713" description="Transmembrane protein" evidence="1">
    <location>
        <begin position="23"/>
        <end position="162"/>
    </location>
</feature>
<accession>W7XCT1</accession>
<evidence type="ECO:0000313" key="2">
    <source>
        <dbReference type="EMBL" id="EWS71606.1"/>
    </source>
</evidence>
<protein>
    <recommendedName>
        <fullName evidence="4">Transmembrane protein</fullName>
    </recommendedName>
</protein>
<keyword evidence="1" id="KW-0732">Signal</keyword>
<reference evidence="3" key="1">
    <citation type="journal article" date="2006" name="PLoS Biol.">
        <title>Macronuclear genome sequence of the ciliate Tetrahymena thermophila, a model eukaryote.</title>
        <authorList>
            <person name="Eisen J.A."/>
            <person name="Coyne R.S."/>
            <person name="Wu M."/>
            <person name="Wu D."/>
            <person name="Thiagarajan M."/>
            <person name="Wortman J.R."/>
            <person name="Badger J.H."/>
            <person name="Ren Q."/>
            <person name="Amedeo P."/>
            <person name="Jones K.M."/>
            <person name="Tallon L.J."/>
            <person name="Delcher A.L."/>
            <person name="Salzberg S.L."/>
            <person name="Silva J.C."/>
            <person name="Haas B.J."/>
            <person name="Majoros W.H."/>
            <person name="Farzad M."/>
            <person name="Carlton J.M."/>
            <person name="Smith R.K. Jr."/>
            <person name="Garg J."/>
            <person name="Pearlman R.E."/>
            <person name="Karrer K.M."/>
            <person name="Sun L."/>
            <person name="Manning G."/>
            <person name="Elde N.C."/>
            <person name="Turkewitz A.P."/>
            <person name="Asai D.J."/>
            <person name="Wilkes D.E."/>
            <person name="Wang Y."/>
            <person name="Cai H."/>
            <person name="Collins K."/>
            <person name="Stewart B.A."/>
            <person name="Lee S.R."/>
            <person name="Wilamowska K."/>
            <person name="Weinberg Z."/>
            <person name="Ruzzo W.L."/>
            <person name="Wloga D."/>
            <person name="Gaertig J."/>
            <person name="Frankel J."/>
            <person name="Tsao C.-C."/>
            <person name="Gorovsky M.A."/>
            <person name="Keeling P.J."/>
            <person name="Waller R.F."/>
            <person name="Patron N.J."/>
            <person name="Cherry J.M."/>
            <person name="Stover N.A."/>
            <person name="Krieger C.J."/>
            <person name="del Toro C."/>
            <person name="Ryder H.F."/>
            <person name="Williamson S.C."/>
            <person name="Barbeau R.A."/>
            <person name="Hamilton E.P."/>
            <person name="Orias E."/>
        </authorList>
    </citation>
    <scope>NUCLEOTIDE SEQUENCE [LARGE SCALE GENOMIC DNA]</scope>
    <source>
        <strain evidence="3">SB210</strain>
    </source>
</reference>